<dbReference type="Proteomes" id="UP000183263">
    <property type="component" value="Unassembled WGS sequence"/>
</dbReference>
<dbReference type="AlphaFoldDB" id="A0A1G8RF30"/>
<sequence>MVYLSWRMGVEPVHEPAGIIMRIGEHTRQGMYEQAKRASS</sequence>
<dbReference type="EMBL" id="FNDN01000017">
    <property type="protein sequence ID" value="SDJ15125.1"/>
    <property type="molecule type" value="Genomic_DNA"/>
</dbReference>
<evidence type="ECO:0000313" key="2">
    <source>
        <dbReference type="Proteomes" id="UP000183263"/>
    </source>
</evidence>
<name>A0A1G8RF30_9NOCA</name>
<evidence type="ECO:0000313" key="1">
    <source>
        <dbReference type="EMBL" id="SDJ15125.1"/>
    </source>
</evidence>
<keyword evidence="2" id="KW-1185">Reference proteome</keyword>
<protein>
    <submittedName>
        <fullName evidence="1">Uncharacterized protein</fullName>
    </submittedName>
</protein>
<gene>
    <name evidence="1" type="ORF">SAMN05444695_11786</name>
</gene>
<organism evidence="1 2">
    <name type="scientific">Rhodococcus triatomae</name>
    <dbReference type="NCBI Taxonomy" id="300028"/>
    <lineage>
        <taxon>Bacteria</taxon>
        <taxon>Bacillati</taxon>
        <taxon>Actinomycetota</taxon>
        <taxon>Actinomycetes</taxon>
        <taxon>Mycobacteriales</taxon>
        <taxon>Nocardiaceae</taxon>
        <taxon>Rhodococcus</taxon>
    </lineage>
</organism>
<proteinExistence type="predicted"/>
<accession>A0A1G8RF30</accession>
<reference evidence="1 2" key="1">
    <citation type="submission" date="2016-10" db="EMBL/GenBank/DDBJ databases">
        <authorList>
            <person name="de Groot N.N."/>
        </authorList>
    </citation>
    <scope>NUCLEOTIDE SEQUENCE [LARGE SCALE GENOMIC DNA]</scope>
    <source>
        <strain evidence="1 2">DSM 44892</strain>
    </source>
</reference>